<dbReference type="GO" id="GO:0032040">
    <property type="term" value="C:small-subunit processome"/>
    <property type="evidence" value="ECO:0007669"/>
    <property type="project" value="TreeGrafter"/>
</dbReference>
<keyword evidence="5" id="KW-0687">Ribonucleoprotein</keyword>
<dbReference type="GO" id="GO:0006364">
    <property type="term" value="P:rRNA processing"/>
    <property type="evidence" value="ECO:0007669"/>
    <property type="project" value="UniProtKB-KW"/>
</dbReference>
<dbReference type="GO" id="GO:0005732">
    <property type="term" value="C:sno(s)RNA-containing ribonucleoprotein complex"/>
    <property type="evidence" value="ECO:0007669"/>
    <property type="project" value="InterPro"/>
</dbReference>
<feature type="compositionally biased region" description="Polar residues" evidence="7">
    <location>
        <begin position="325"/>
        <end position="343"/>
    </location>
</feature>
<evidence type="ECO:0000313" key="8">
    <source>
        <dbReference type="EMBL" id="KAK9506499.1"/>
    </source>
</evidence>
<keyword evidence="3" id="KW-0698">rRNA processing</keyword>
<feature type="compositionally biased region" description="Acidic residues" evidence="7">
    <location>
        <begin position="11"/>
        <end position="27"/>
    </location>
</feature>
<dbReference type="GO" id="GO:0034457">
    <property type="term" value="C:Mpp10 complex"/>
    <property type="evidence" value="ECO:0007669"/>
    <property type="project" value="InterPro"/>
</dbReference>
<evidence type="ECO:0000256" key="5">
    <source>
        <dbReference type="ARBA" id="ARBA00023274"/>
    </source>
</evidence>
<evidence type="ECO:0000256" key="6">
    <source>
        <dbReference type="ARBA" id="ARBA00029455"/>
    </source>
</evidence>
<feature type="compositionally biased region" description="Basic residues" evidence="7">
    <location>
        <begin position="305"/>
        <end position="321"/>
    </location>
</feature>
<dbReference type="EMBL" id="JAPXFL010000005">
    <property type="protein sequence ID" value="KAK9506499.1"/>
    <property type="molecule type" value="Genomic_DNA"/>
</dbReference>
<dbReference type="InterPro" id="IPR012173">
    <property type="entry name" value="Mpp10"/>
</dbReference>
<comment type="subcellular location">
    <subcellularLocation>
        <location evidence="1">Nucleus</location>
        <location evidence="1">Nucleolus</location>
    </subcellularLocation>
</comment>
<dbReference type="PANTHER" id="PTHR17039:SF0">
    <property type="entry name" value="U3 SMALL NUCLEOLAR RIBONUCLEOPROTEIN PROTEIN MPP10"/>
    <property type="match status" value="1"/>
</dbReference>
<dbReference type="PANTHER" id="PTHR17039">
    <property type="entry name" value="U3 SMALL NUCLEOLAR RIBONUCLEOPROTEIN PROTEIN MPP10"/>
    <property type="match status" value="1"/>
</dbReference>
<gene>
    <name evidence="8" type="ORF">O3M35_008427</name>
</gene>
<feature type="region of interest" description="Disordered" evidence="7">
    <location>
        <begin position="367"/>
        <end position="408"/>
    </location>
</feature>
<dbReference type="Proteomes" id="UP001461498">
    <property type="component" value="Unassembled WGS sequence"/>
</dbReference>
<evidence type="ECO:0000256" key="4">
    <source>
        <dbReference type="ARBA" id="ARBA00023242"/>
    </source>
</evidence>
<name>A0AAW1DD73_9HEMI</name>
<feature type="compositionally biased region" description="Basic and acidic residues" evidence="7">
    <location>
        <begin position="68"/>
        <end position="91"/>
    </location>
</feature>
<keyword evidence="9" id="KW-1185">Reference proteome</keyword>
<evidence type="ECO:0000256" key="2">
    <source>
        <dbReference type="ARBA" id="ARBA00022517"/>
    </source>
</evidence>
<feature type="region of interest" description="Disordered" evidence="7">
    <location>
        <begin position="52"/>
        <end position="94"/>
    </location>
</feature>
<feature type="region of interest" description="Disordered" evidence="7">
    <location>
        <begin position="1"/>
        <end position="31"/>
    </location>
</feature>
<accession>A0AAW1DD73</accession>
<organism evidence="8 9">
    <name type="scientific">Rhynocoris fuscipes</name>
    <dbReference type="NCBI Taxonomy" id="488301"/>
    <lineage>
        <taxon>Eukaryota</taxon>
        <taxon>Metazoa</taxon>
        <taxon>Ecdysozoa</taxon>
        <taxon>Arthropoda</taxon>
        <taxon>Hexapoda</taxon>
        <taxon>Insecta</taxon>
        <taxon>Pterygota</taxon>
        <taxon>Neoptera</taxon>
        <taxon>Paraneoptera</taxon>
        <taxon>Hemiptera</taxon>
        <taxon>Heteroptera</taxon>
        <taxon>Panheteroptera</taxon>
        <taxon>Cimicomorpha</taxon>
        <taxon>Reduviidae</taxon>
        <taxon>Harpactorinae</taxon>
        <taxon>Harpactorini</taxon>
        <taxon>Rhynocoris</taxon>
    </lineage>
</organism>
<keyword evidence="4" id="KW-0539">Nucleus</keyword>
<sequence>MEGSGTILDKEEFDTESEELDNSDNDIDYFKDVPGDVSDIKYKDFYKDQEDHQLKNTDMLEIDEEMRSEESDSSERHEVKESKSAFELKEEKKKRKITKLEEDLLKSKPWTLQGEVDASQRPFNSLLEEVVEVDLSQRPPPVITRKRTKKLHNIICEIILNKSFDDVEKKQKPVSNVNEFKNKIVLDQEKSKLSLAEIYEKKYLKEMENKSTEEKEETESAEKKEIRELMHSVITKLQALSNLYFTPKPAIPELRVVSNLPAVAIEEVGPIAISHDKLLAPEEISGISKRLDMDKEERTATDKKRERRKKKLLQKYRAKRAGKNENLSTSGKKYKNTEQLTESSDIKQLKTSKTFFDQLQQKQELNIKLPKGSKVPNNFKGNSLTAKKNKKRKPDSVSGRIEPKKIKL</sequence>
<feature type="compositionally biased region" description="Polar residues" evidence="7">
    <location>
        <begin position="375"/>
        <end position="386"/>
    </location>
</feature>
<dbReference type="AlphaFoldDB" id="A0AAW1DD73"/>
<evidence type="ECO:0000256" key="1">
    <source>
        <dbReference type="ARBA" id="ARBA00004604"/>
    </source>
</evidence>
<comment type="caution">
    <text evidence="8">The sequence shown here is derived from an EMBL/GenBank/DDBJ whole genome shotgun (WGS) entry which is preliminary data.</text>
</comment>
<dbReference type="Pfam" id="PF04006">
    <property type="entry name" value="Mpp10"/>
    <property type="match status" value="1"/>
</dbReference>
<proteinExistence type="inferred from homology"/>
<evidence type="ECO:0000313" key="9">
    <source>
        <dbReference type="Proteomes" id="UP001461498"/>
    </source>
</evidence>
<comment type="similarity">
    <text evidence="6">Belongs to the MPP10 family.</text>
</comment>
<feature type="region of interest" description="Disordered" evidence="7">
    <location>
        <begin position="290"/>
        <end position="346"/>
    </location>
</feature>
<evidence type="ECO:0000256" key="3">
    <source>
        <dbReference type="ARBA" id="ARBA00022552"/>
    </source>
</evidence>
<dbReference type="PIRSF" id="PIRSF017300">
    <property type="entry name" value="snoRNP_Mpp10"/>
    <property type="match status" value="1"/>
</dbReference>
<feature type="compositionally biased region" description="Basic and acidic residues" evidence="7">
    <location>
        <begin position="290"/>
        <end position="304"/>
    </location>
</feature>
<keyword evidence="2" id="KW-0690">Ribosome biogenesis</keyword>
<protein>
    <submittedName>
        <fullName evidence="8">Uncharacterized protein</fullName>
    </submittedName>
</protein>
<evidence type="ECO:0000256" key="7">
    <source>
        <dbReference type="SAM" id="MobiDB-lite"/>
    </source>
</evidence>
<reference evidence="8 9" key="1">
    <citation type="submission" date="2022-12" db="EMBL/GenBank/DDBJ databases">
        <title>Chromosome-level genome assembly of true bugs.</title>
        <authorList>
            <person name="Ma L."/>
            <person name="Li H."/>
        </authorList>
    </citation>
    <scope>NUCLEOTIDE SEQUENCE [LARGE SCALE GENOMIC DNA]</scope>
    <source>
        <strain evidence="8">Lab_2022b</strain>
    </source>
</reference>